<sequence length="905" mass="99774">MPASQSAPLVLVDGSSYLYRAFHALPPLTNSKGESTGAVKGVISMIKRLMKDYPESPVAVVFDAKGKTFRDELFAEYKAQRPPMPDELREQVEPIHALVRALGLPLLCVDGVEADDVIGTLARQASAQGRAVIISTGDKDMAQLVDDNTTLVNTMTDTVMDRVGVEQKFGISPELIIDFLALMGDKVDNIPGVPGVGEKTALALLQGIGGLEALYANLDKIAGLSFRGAKSMAAKLEAERDKAFLSYELATIKTDVELEEAPGDLANGEPDREVLLEWYTRLEFKAWLDELLGEGEVVQSEAMETRYVTITAQSELDEWLARLSQAELFAFDTETTSLNYMEAEIVGLSFAVAAGEAAYVPLAHDYPGAPDQLDRIAVLEQMRPLLEDENRAKVGQNLKYDASVLANHGITLRGIRFDTMLESYVLDSVATRHDMDSLALKYLGHKTIHFEDIAGKGAKQLTFNQIPLEQAGPYAAEDADITLRLHQCLWPRLEAEGELARVFHDIEMPLVPVLSRIERQGAMLSRKLLQQQSGELGKRLQELEQEAHDLAGQPFNLGSPKQLGEILFEKLELPVIRKTPKGAPSTAEEVLVELALDYPLPKVLLEYRSLSKLKSTYTDKLPEMINPGTGRVHTSYHQAVAATGRLSSSDPNLQNIPIRTEEGRRVRQAFVAPEGYRIVAADYSQIELRIMAHLSGDEGLLGAFRDGLDVHRATAAEVFGMELAAVTAEQRRKAKAINFGLIYGMSAFGLGRQLHLGRNEAQEYIDRYFERYPGVQDYMDRTREQAHEKGYVETLFGRRLYLPEINARNKMRVQAAERTAINAPMQGSAADIIKKAMLAVDAWLREEGADARLIMQVHDELVLEVATEQVEAISARICELMSGAASLAVPLLVEAGVGANWDEAH</sequence>
<dbReference type="Pfam" id="PF01367">
    <property type="entry name" value="5_3_exonuc"/>
    <property type="match status" value="1"/>
</dbReference>
<evidence type="ECO:0000256" key="17">
    <source>
        <dbReference type="RuleBase" id="RU004460"/>
    </source>
</evidence>
<evidence type="ECO:0000256" key="6">
    <source>
        <dbReference type="ARBA" id="ARBA00022695"/>
    </source>
</evidence>
<accession>A0A5C8ZUZ1</accession>
<keyword evidence="10 17" id="KW-0378">Hydrolase</keyword>
<dbReference type="InterPro" id="IPR020046">
    <property type="entry name" value="5-3_exonucl_a-hlix_arch_N"/>
</dbReference>
<dbReference type="FunFam" id="1.10.150.20:FF:000002">
    <property type="entry name" value="DNA polymerase I"/>
    <property type="match status" value="1"/>
</dbReference>
<evidence type="ECO:0000259" key="19">
    <source>
        <dbReference type="SMART" id="SM00474"/>
    </source>
</evidence>
<comment type="catalytic activity">
    <reaction evidence="15 17">
        <text>DNA(n) + a 2'-deoxyribonucleoside 5'-triphosphate = DNA(n+1) + diphosphate</text>
        <dbReference type="Rhea" id="RHEA:22508"/>
        <dbReference type="Rhea" id="RHEA-COMP:17339"/>
        <dbReference type="Rhea" id="RHEA-COMP:17340"/>
        <dbReference type="ChEBI" id="CHEBI:33019"/>
        <dbReference type="ChEBI" id="CHEBI:61560"/>
        <dbReference type="ChEBI" id="CHEBI:173112"/>
        <dbReference type="EC" id="2.7.7.7"/>
    </reaction>
</comment>
<dbReference type="Pfam" id="PF00476">
    <property type="entry name" value="DNA_pol_A"/>
    <property type="match status" value="1"/>
</dbReference>
<keyword evidence="5 17" id="KW-0808">Transferase</keyword>
<evidence type="ECO:0000256" key="15">
    <source>
        <dbReference type="ARBA" id="ARBA00049244"/>
    </source>
</evidence>
<dbReference type="Gene3D" id="3.30.420.10">
    <property type="entry name" value="Ribonuclease H-like superfamily/Ribonuclease H"/>
    <property type="match status" value="1"/>
</dbReference>
<dbReference type="Gene3D" id="1.20.1060.10">
    <property type="entry name" value="Taq DNA Polymerase, Chain T, domain 4"/>
    <property type="match status" value="1"/>
</dbReference>
<dbReference type="PROSITE" id="PS00447">
    <property type="entry name" value="DNA_POLYMERASE_A"/>
    <property type="match status" value="1"/>
</dbReference>
<dbReference type="SUPFAM" id="SSF56672">
    <property type="entry name" value="DNA/RNA polymerases"/>
    <property type="match status" value="1"/>
</dbReference>
<feature type="domain" description="3'-5' exonuclease" evidence="19">
    <location>
        <begin position="307"/>
        <end position="494"/>
    </location>
</feature>
<evidence type="ECO:0000256" key="18">
    <source>
        <dbReference type="SAM" id="Coils"/>
    </source>
</evidence>
<dbReference type="RefSeq" id="WP_148063685.1">
    <property type="nucleotide sequence ID" value="NZ_VRYZ01000003.1"/>
</dbReference>
<evidence type="ECO:0000256" key="11">
    <source>
        <dbReference type="ARBA" id="ARBA00022839"/>
    </source>
</evidence>
<dbReference type="Gene3D" id="3.30.70.370">
    <property type="match status" value="1"/>
</dbReference>
<keyword evidence="14 17" id="KW-0234">DNA repair</keyword>
<evidence type="ECO:0000256" key="4">
    <source>
        <dbReference type="ARBA" id="ARBA00020311"/>
    </source>
</evidence>
<dbReference type="SUPFAM" id="SSF88723">
    <property type="entry name" value="PIN domain-like"/>
    <property type="match status" value="1"/>
</dbReference>
<dbReference type="InterPro" id="IPR012337">
    <property type="entry name" value="RNaseH-like_sf"/>
</dbReference>
<dbReference type="CDD" id="cd09859">
    <property type="entry name" value="PIN_53EXO"/>
    <property type="match status" value="1"/>
</dbReference>
<dbReference type="InterPro" id="IPR029060">
    <property type="entry name" value="PIN-like_dom_sf"/>
</dbReference>
<keyword evidence="9 17" id="KW-0227">DNA damage</keyword>
<dbReference type="InterPro" id="IPR002298">
    <property type="entry name" value="DNA_polymerase_A"/>
</dbReference>
<dbReference type="NCBIfam" id="NF004397">
    <property type="entry name" value="PRK05755.1"/>
    <property type="match status" value="1"/>
</dbReference>
<evidence type="ECO:0000256" key="5">
    <source>
        <dbReference type="ARBA" id="ARBA00022679"/>
    </source>
</evidence>
<dbReference type="Pfam" id="PF01612">
    <property type="entry name" value="DNA_pol_A_exo1"/>
    <property type="match status" value="1"/>
</dbReference>
<dbReference type="Gene3D" id="3.40.50.1010">
    <property type="entry name" value="5'-nuclease"/>
    <property type="match status" value="1"/>
</dbReference>
<organism evidence="22 23">
    <name type="scientific">Parahaliea aestuarii</name>
    <dbReference type="NCBI Taxonomy" id="1852021"/>
    <lineage>
        <taxon>Bacteria</taxon>
        <taxon>Pseudomonadati</taxon>
        <taxon>Pseudomonadota</taxon>
        <taxon>Gammaproteobacteria</taxon>
        <taxon>Cellvibrionales</taxon>
        <taxon>Halieaceae</taxon>
        <taxon>Parahaliea</taxon>
    </lineage>
</organism>
<dbReference type="SMART" id="SM00475">
    <property type="entry name" value="53EXOc"/>
    <property type="match status" value="1"/>
</dbReference>
<keyword evidence="13 17" id="KW-0238">DNA-binding</keyword>
<evidence type="ECO:0000256" key="1">
    <source>
        <dbReference type="ARBA" id="ARBA00007705"/>
    </source>
</evidence>
<dbReference type="InterPro" id="IPR019760">
    <property type="entry name" value="DNA-dir_DNA_pol_A_CS"/>
</dbReference>
<dbReference type="OrthoDB" id="9806424at2"/>
<comment type="function">
    <text evidence="17">In addition to polymerase activity, this DNA polymerase exhibits 3'-5' and 5'-3' exonuclease activity.</text>
</comment>
<dbReference type="SUPFAM" id="SSF47807">
    <property type="entry name" value="5' to 3' exonuclease, C-terminal subdomain"/>
    <property type="match status" value="1"/>
</dbReference>
<dbReference type="CDD" id="cd09898">
    <property type="entry name" value="H3TH_53EXO"/>
    <property type="match status" value="1"/>
</dbReference>
<feature type="coiled-coil region" evidence="18">
    <location>
        <begin position="526"/>
        <end position="553"/>
    </location>
</feature>
<dbReference type="SMART" id="SM00279">
    <property type="entry name" value="HhH2"/>
    <property type="match status" value="1"/>
</dbReference>
<dbReference type="PANTHER" id="PTHR10133:SF27">
    <property type="entry name" value="DNA POLYMERASE NU"/>
    <property type="match status" value="1"/>
</dbReference>
<comment type="similarity">
    <text evidence="1 17">Belongs to the DNA polymerase type-A family.</text>
</comment>
<evidence type="ECO:0000256" key="12">
    <source>
        <dbReference type="ARBA" id="ARBA00022932"/>
    </source>
</evidence>
<evidence type="ECO:0000256" key="13">
    <source>
        <dbReference type="ARBA" id="ARBA00023125"/>
    </source>
</evidence>
<evidence type="ECO:0000256" key="8">
    <source>
        <dbReference type="ARBA" id="ARBA00022722"/>
    </source>
</evidence>
<dbReference type="FunFam" id="3.40.50.1010:FF:000001">
    <property type="entry name" value="DNA polymerase I"/>
    <property type="match status" value="1"/>
</dbReference>
<dbReference type="SMART" id="SM00482">
    <property type="entry name" value="POLAc"/>
    <property type="match status" value="1"/>
</dbReference>
<name>A0A5C8ZUZ1_9GAMM</name>
<dbReference type="EMBL" id="VRYZ01000003">
    <property type="protein sequence ID" value="TXS92308.1"/>
    <property type="molecule type" value="Genomic_DNA"/>
</dbReference>
<dbReference type="CDD" id="cd08637">
    <property type="entry name" value="DNA_pol_A_pol_I_C"/>
    <property type="match status" value="1"/>
</dbReference>
<proteinExistence type="inferred from homology"/>
<dbReference type="InterPro" id="IPR002421">
    <property type="entry name" value="5-3_exonuclease"/>
</dbReference>
<evidence type="ECO:0000256" key="9">
    <source>
        <dbReference type="ARBA" id="ARBA00022763"/>
    </source>
</evidence>
<dbReference type="GO" id="GO:0006302">
    <property type="term" value="P:double-strand break repair"/>
    <property type="evidence" value="ECO:0007669"/>
    <property type="project" value="TreeGrafter"/>
</dbReference>
<evidence type="ECO:0000256" key="7">
    <source>
        <dbReference type="ARBA" id="ARBA00022705"/>
    </source>
</evidence>
<dbReference type="GO" id="GO:0003677">
    <property type="term" value="F:DNA binding"/>
    <property type="evidence" value="ECO:0007669"/>
    <property type="project" value="UniProtKB-UniRule"/>
</dbReference>
<dbReference type="SUPFAM" id="SSF53098">
    <property type="entry name" value="Ribonuclease H-like"/>
    <property type="match status" value="1"/>
</dbReference>
<protein>
    <recommendedName>
        <fullName evidence="4 16">DNA polymerase I</fullName>
        <ecNumber evidence="3 16">2.7.7.7</ecNumber>
    </recommendedName>
</protein>
<dbReference type="InterPro" id="IPR020045">
    <property type="entry name" value="DNA_polI_H3TH"/>
</dbReference>
<feature type="domain" description="5'-3' exonuclease" evidence="20">
    <location>
        <begin position="7"/>
        <end position="268"/>
    </location>
</feature>
<evidence type="ECO:0000313" key="22">
    <source>
        <dbReference type="EMBL" id="TXS92308.1"/>
    </source>
</evidence>
<evidence type="ECO:0000259" key="21">
    <source>
        <dbReference type="SMART" id="SM00482"/>
    </source>
</evidence>
<evidence type="ECO:0000256" key="2">
    <source>
        <dbReference type="ARBA" id="ARBA00011541"/>
    </source>
</evidence>
<evidence type="ECO:0000256" key="3">
    <source>
        <dbReference type="ARBA" id="ARBA00012417"/>
    </source>
</evidence>
<dbReference type="EC" id="2.7.7.7" evidence="3 16"/>
<evidence type="ECO:0000259" key="20">
    <source>
        <dbReference type="SMART" id="SM00475"/>
    </source>
</evidence>
<dbReference type="Pfam" id="PF02739">
    <property type="entry name" value="5_3_exonuc_N"/>
    <property type="match status" value="1"/>
</dbReference>
<keyword evidence="12 17" id="KW-0239">DNA-directed DNA polymerase</keyword>
<keyword evidence="8" id="KW-0540">Nuclease</keyword>
<dbReference type="InterPro" id="IPR043502">
    <property type="entry name" value="DNA/RNA_pol_sf"/>
</dbReference>
<dbReference type="FunFam" id="1.10.150.20:FF:000003">
    <property type="entry name" value="DNA polymerase I"/>
    <property type="match status" value="1"/>
</dbReference>
<gene>
    <name evidence="17 22" type="primary">polA</name>
    <name evidence="22" type="ORF">FVW59_07735</name>
</gene>
<keyword evidence="6 17" id="KW-0548">Nucleotidyltransferase</keyword>
<evidence type="ECO:0000313" key="23">
    <source>
        <dbReference type="Proteomes" id="UP000321933"/>
    </source>
</evidence>
<comment type="subunit">
    <text evidence="2">Single-chain monomer with multiple functions.</text>
</comment>
<evidence type="ECO:0000256" key="14">
    <source>
        <dbReference type="ARBA" id="ARBA00023204"/>
    </source>
</evidence>
<comment type="caution">
    <text evidence="22">The sequence shown here is derived from an EMBL/GenBank/DDBJ whole genome shotgun (WGS) entry which is preliminary data.</text>
</comment>
<dbReference type="Gene3D" id="1.10.150.20">
    <property type="entry name" value="5' to 3' exonuclease, C-terminal subdomain"/>
    <property type="match status" value="2"/>
</dbReference>
<reference evidence="22 23" key="1">
    <citation type="submission" date="2019-08" db="EMBL/GenBank/DDBJ databases">
        <title>Parahaliea maris sp. nov., isolated from the surface seawater.</title>
        <authorList>
            <person name="Liu Y."/>
        </authorList>
    </citation>
    <scope>NUCLEOTIDE SEQUENCE [LARGE SCALE GENOMIC DNA]</scope>
    <source>
        <strain evidence="22 23">S2-26</strain>
    </source>
</reference>
<keyword evidence="11 17" id="KW-0269">Exonuclease</keyword>
<evidence type="ECO:0000256" key="16">
    <source>
        <dbReference type="NCBIfam" id="TIGR00593"/>
    </source>
</evidence>
<dbReference type="InterPro" id="IPR002562">
    <property type="entry name" value="3'-5'_exonuclease_dom"/>
</dbReference>
<dbReference type="InterPro" id="IPR001098">
    <property type="entry name" value="DNA-dir_DNA_pol_A_palm_dom"/>
</dbReference>
<feature type="domain" description="DNA-directed DNA polymerase family A palm" evidence="21">
    <location>
        <begin position="663"/>
        <end position="869"/>
    </location>
</feature>
<dbReference type="PANTHER" id="PTHR10133">
    <property type="entry name" value="DNA POLYMERASE I"/>
    <property type="match status" value="1"/>
</dbReference>
<dbReference type="GO" id="GO:0008409">
    <property type="term" value="F:5'-3' exonuclease activity"/>
    <property type="evidence" value="ECO:0007669"/>
    <property type="project" value="UniProtKB-UniRule"/>
</dbReference>
<dbReference type="NCBIfam" id="TIGR00593">
    <property type="entry name" value="pola"/>
    <property type="match status" value="1"/>
</dbReference>
<dbReference type="CDD" id="cd06139">
    <property type="entry name" value="DNA_polA_I_Ecoli_like_exo"/>
    <property type="match status" value="1"/>
</dbReference>
<dbReference type="InterPro" id="IPR036397">
    <property type="entry name" value="RNaseH_sf"/>
</dbReference>
<dbReference type="AlphaFoldDB" id="A0A5C8ZUZ1"/>
<dbReference type="GO" id="GO:0003887">
    <property type="term" value="F:DNA-directed DNA polymerase activity"/>
    <property type="evidence" value="ECO:0007669"/>
    <property type="project" value="UniProtKB-UniRule"/>
</dbReference>
<dbReference type="GO" id="GO:0008408">
    <property type="term" value="F:3'-5' exonuclease activity"/>
    <property type="evidence" value="ECO:0007669"/>
    <property type="project" value="UniProtKB-UniRule"/>
</dbReference>
<keyword evidence="7 17" id="KW-0235">DNA replication</keyword>
<dbReference type="PRINTS" id="PR00868">
    <property type="entry name" value="DNAPOLI"/>
</dbReference>
<dbReference type="InterPro" id="IPR018320">
    <property type="entry name" value="DNA_polymerase_1"/>
</dbReference>
<dbReference type="SMART" id="SM00474">
    <property type="entry name" value="35EXOc"/>
    <property type="match status" value="1"/>
</dbReference>
<dbReference type="Proteomes" id="UP000321933">
    <property type="component" value="Unassembled WGS sequence"/>
</dbReference>
<dbReference type="InterPro" id="IPR008918">
    <property type="entry name" value="HhH2"/>
</dbReference>
<keyword evidence="23" id="KW-1185">Reference proteome</keyword>
<dbReference type="FunFam" id="3.30.420.10:FF:000026">
    <property type="entry name" value="DNA polymerase I"/>
    <property type="match status" value="1"/>
</dbReference>
<dbReference type="FunFam" id="1.20.1060.10:FF:000001">
    <property type="entry name" value="DNA polymerase I"/>
    <property type="match status" value="1"/>
</dbReference>
<dbReference type="InterPro" id="IPR036279">
    <property type="entry name" value="5-3_exonuclease_C_sf"/>
</dbReference>
<keyword evidence="18" id="KW-0175">Coiled coil</keyword>
<evidence type="ECO:0000256" key="10">
    <source>
        <dbReference type="ARBA" id="ARBA00022801"/>
    </source>
</evidence>
<dbReference type="GO" id="GO:0006261">
    <property type="term" value="P:DNA-templated DNA replication"/>
    <property type="evidence" value="ECO:0007669"/>
    <property type="project" value="UniProtKB-UniRule"/>
</dbReference>